<dbReference type="EMBL" id="VDMD01000005">
    <property type="protein sequence ID" value="TRM65607.1"/>
    <property type="molecule type" value="Genomic_DNA"/>
</dbReference>
<dbReference type="Proteomes" id="UP000320762">
    <property type="component" value="Unassembled WGS sequence"/>
</dbReference>
<reference evidence="1 2" key="1">
    <citation type="journal article" date="2019" name="New Phytol.">
        <title>Comparative genomics reveals unique wood-decay strategies and fruiting body development in the Schizophyllaceae.</title>
        <authorList>
            <person name="Almasi E."/>
            <person name="Sahu N."/>
            <person name="Krizsan K."/>
            <person name="Balint B."/>
            <person name="Kovacs G.M."/>
            <person name="Kiss B."/>
            <person name="Cseklye J."/>
            <person name="Drula E."/>
            <person name="Henrissat B."/>
            <person name="Nagy I."/>
            <person name="Chovatia M."/>
            <person name="Adam C."/>
            <person name="LaButti K."/>
            <person name="Lipzen A."/>
            <person name="Riley R."/>
            <person name="Grigoriev I.V."/>
            <person name="Nagy L.G."/>
        </authorList>
    </citation>
    <scope>NUCLEOTIDE SEQUENCE [LARGE SCALE GENOMIC DNA]</scope>
    <source>
        <strain evidence="1 2">NL-1724</strain>
    </source>
</reference>
<accession>A0A550CLI2</accession>
<organism evidence="1 2">
    <name type="scientific">Schizophyllum amplum</name>
    <dbReference type="NCBI Taxonomy" id="97359"/>
    <lineage>
        <taxon>Eukaryota</taxon>
        <taxon>Fungi</taxon>
        <taxon>Dikarya</taxon>
        <taxon>Basidiomycota</taxon>
        <taxon>Agaricomycotina</taxon>
        <taxon>Agaricomycetes</taxon>
        <taxon>Agaricomycetidae</taxon>
        <taxon>Agaricales</taxon>
        <taxon>Schizophyllaceae</taxon>
        <taxon>Schizophyllum</taxon>
    </lineage>
</organism>
<keyword evidence="2" id="KW-1185">Reference proteome</keyword>
<evidence type="ECO:0000313" key="2">
    <source>
        <dbReference type="Proteomes" id="UP000320762"/>
    </source>
</evidence>
<comment type="caution">
    <text evidence="1">The sequence shown here is derived from an EMBL/GenBank/DDBJ whole genome shotgun (WGS) entry which is preliminary data.</text>
</comment>
<dbReference type="AlphaFoldDB" id="A0A550CLI2"/>
<sequence>MVDPDYAGATYHVSSPSSVANSCIGPSFWRLFSLPFVNTNNTGLQRDFDLGFIHTSSLRLSVTRPTIGAVVSYPISAFSSLRTQ</sequence>
<gene>
    <name evidence="1" type="ORF">BD626DRAFT_489304</name>
</gene>
<evidence type="ECO:0000313" key="1">
    <source>
        <dbReference type="EMBL" id="TRM65607.1"/>
    </source>
</evidence>
<protein>
    <submittedName>
        <fullName evidence="1">Uncharacterized protein</fullName>
    </submittedName>
</protein>
<proteinExistence type="predicted"/>
<name>A0A550CLI2_9AGAR</name>